<dbReference type="Gene3D" id="3.20.20.70">
    <property type="entry name" value="Aldolase class I"/>
    <property type="match status" value="1"/>
</dbReference>
<keyword evidence="6" id="KW-1185">Reference proteome</keyword>
<dbReference type="Proteomes" id="UP000309676">
    <property type="component" value="Unassembled WGS sequence"/>
</dbReference>
<feature type="active site" description="Schiff-base intermediate with substrate" evidence="4">
    <location>
        <position position="170"/>
    </location>
</feature>
<accession>A0A5R9GKX1</accession>
<dbReference type="GO" id="GO:0008840">
    <property type="term" value="F:4-hydroxy-tetrahydrodipicolinate synthase activity"/>
    <property type="evidence" value="ECO:0007669"/>
    <property type="project" value="TreeGrafter"/>
</dbReference>
<dbReference type="EMBL" id="VCIW01000001">
    <property type="protein sequence ID" value="TLS54294.1"/>
    <property type="molecule type" value="Genomic_DNA"/>
</dbReference>
<evidence type="ECO:0000256" key="3">
    <source>
        <dbReference type="PIRNR" id="PIRNR001365"/>
    </source>
</evidence>
<reference evidence="5 6" key="1">
    <citation type="submission" date="2019-05" db="EMBL/GenBank/DDBJ databases">
        <authorList>
            <person name="Narsing Rao M.P."/>
            <person name="Li W.J."/>
        </authorList>
    </citation>
    <scope>NUCLEOTIDE SEQUENCE [LARGE SCALE GENOMIC DNA]</scope>
    <source>
        <strain evidence="5 6">SYSU_K30003</strain>
    </source>
</reference>
<sequence length="307" mass="34719">MKQTIDGGVWPTMVTPFDERNGIDYESVERQVEWYAARGVRGLFAVCQSSEMFFLSLAERTALASFVKRASAGRFPVIASGHVSDAPGDQVEELQAMAETGVDAVVLITNRLARQDESDEVWLERLEWLLERIPASATLGLYECPYPYKRVLSAETLGRCAEYGRFRFLKDTSCDIDNIRAKLETVRGTELRLFNANSATLLESLRLGAVGYSGVMANFHPELYATLTARWWEFGEEAEKLSDFLSLSALIERQSYPTNAKYYLMLEGVFRQEGSRTQPGRTLTATERLEVEQLRRLTAQYIERYGG</sequence>
<proteinExistence type="inferred from homology"/>
<protein>
    <submittedName>
        <fullName evidence="5">Dihydrodipicolinate synthase family protein</fullName>
    </submittedName>
</protein>
<evidence type="ECO:0000256" key="2">
    <source>
        <dbReference type="ARBA" id="ARBA00023239"/>
    </source>
</evidence>
<dbReference type="Pfam" id="PF00701">
    <property type="entry name" value="DHDPS"/>
    <property type="match status" value="1"/>
</dbReference>
<dbReference type="AlphaFoldDB" id="A0A5R9GKX1"/>
<dbReference type="PIRSF" id="PIRSF001365">
    <property type="entry name" value="DHDPS"/>
    <property type="match status" value="1"/>
</dbReference>
<comment type="caution">
    <text evidence="5">The sequence shown here is derived from an EMBL/GenBank/DDBJ whole genome shotgun (WGS) entry which is preliminary data.</text>
</comment>
<dbReference type="CDD" id="cd00408">
    <property type="entry name" value="DHDPS-like"/>
    <property type="match status" value="1"/>
</dbReference>
<evidence type="ECO:0000256" key="4">
    <source>
        <dbReference type="PIRSR" id="PIRSR001365-1"/>
    </source>
</evidence>
<dbReference type="PANTHER" id="PTHR12128">
    <property type="entry name" value="DIHYDRODIPICOLINATE SYNTHASE"/>
    <property type="match status" value="1"/>
</dbReference>
<name>A0A5R9GKX1_9BACL</name>
<comment type="similarity">
    <text evidence="1 3">Belongs to the DapA family.</text>
</comment>
<dbReference type="RefSeq" id="WP_138192270.1">
    <property type="nucleotide sequence ID" value="NZ_VCIW01000001.1"/>
</dbReference>
<dbReference type="PANTHER" id="PTHR12128:SF66">
    <property type="entry name" value="4-HYDROXY-2-OXOGLUTARATE ALDOLASE, MITOCHONDRIAL"/>
    <property type="match status" value="1"/>
</dbReference>
<feature type="active site" description="Proton donor/acceptor" evidence="4">
    <location>
        <position position="142"/>
    </location>
</feature>
<dbReference type="InterPro" id="IPR002220">
    <property type="entry name" value="DapA-like"/>
</dbReference>
<organism evidence="5 6">
    <name type="scientific">Paenibacillus antri</name>
    <dbReference type="NCBI Taxonomy" id="2582848"/>
    <lineage>
        <taxon>Bacteria</taxon>
        <taxon>Bacillati</taxon>
        <taxon>Bacillota</taxon>
        <taxon>Bacilli</taxon>
        <taxon>Bacillales</taxon>
        <taxon>Paenibacillaceae</taxon>
        <taxon>Paenibacillus</taxon>
    </lineage>
</organism>
<gene>
    <name evidence="5" type="ORF">FE782_02825</name>
</gene>
<dbReference type="OrthoDB" id="9796205at2"/>
<dbReference type="SUPFAM" id="SSF51569">
    <property type="entry name" value="Aldolase"/>
    <property type="match status" value="1"/>
</dbReference>
<evidence type="ECO:0000256" key="1">
    <source>
        <dbReference type="ARBA" id="ARBA00007592"/>
    </source>
</evidence>
<evidence type="ECO:0000313" key="5">
    <source>
        <dbReference type="EMBL" id="TLS54294.1"/>
    </source>
</evidence>
<keyword evidence="2 3" id="KW-0456">Lyase</keyword>
<dbReference type="SMART" id="SM01130">
    <property type="entry name" value="DHDPS"/>
    <property type="match status" value="1"/>
</dbReference>
<dbReference type="InterPro" id="IPR013785">
    <property type="entry name" value="Aldolase_TIM"/>
</dbReference>
<evidence type="ECO:0000313" key="6">
    <source>
        <dbReference type="Proteomes" id="UP000309676"/>
    </source>
</evidence>